<accession>A0AAV9FJW0</accession>
<dbReference type="AlphaFoldDB" id="A0AAV9FJW0"/>
<dbReference type="EMBL" id="JAUJYO010000001">
    <property type="protein sequence ID" value="KAK1325499.1"/>
    <property type="molecule type" value="Genomic_DNA"/>
</dbReference>
<comment type="caution">
    <text evidence="1">The sequence shown here is derived from an EMBL/GenBank/DDBJ whole genome shotgun (WGS) entry which is preliminary data.</text>
</comment>
<organism evidence="1 2">
    <name type="scientific">Acorus calamus</name>
    <name type="common">Sweet flag</name>
    <dbReference type="NCBI Taxonomy" id="4465"/>
    <lineage>
        <taxon>Eukaryota</taxon>
        <taxon>Viridiplantae</taxon>
        <taxon>Streptophyta</taxon>
        <taxon>Embryophyta</taxon>
        <taxon>Tracheophyta</taxon>
        <taxon>Spermatophyta</taxon>
        <taxon>Magnoliopsida</taxon>
        <taxon>Liliopsida</taxon>
        <taxon>Acoraceae</taxon>
        <taxon>Acorus</taxon>
    </lineage>
</organism>
<proteinExistence type="predicted"/>
<keyword evidence="2" id="KW-1185">Reference proteome</keyword>
<reference evidence="1" key="1">
    <citation type="journal article" date="2023" name="Nat. Commun.">
        <title>Diploid and tetraploid genomes of Acorus and the evolution of monocots.</title>
        <authorList>
            <person name="Ma L."/>
            <person name="Liu K.W."/>
            <person name="Li Z."/>
            <person name="Hsiao Y.Y."/>
            <person name="Qi Y."/>
            <person name="Fu T."/>
            <person name="Tang G.D."/>
            <person name="Zhang D."/>
            <person name="Sun W.H."/>
            <person name="Liu D.K."/>
            <person name="Li Y."/>
            <person name="Chen G.Z."/>
            <person name="Liu X.D."/>
            <person name="Liao X.Y."/>
            <person name="Jiang Y.T."/>
            <person name="Yu X."/>
            <person name="Hao Y."/>
            <person name="Huang J."/>
            <person name="Zhao X.W."/>
            <person name="Ke S."/>
            <person name="Chen Y.Y."/>
            <person name="Wu W.L."/>
            <person name="Hsu J.L."/>
            <person name="Lin Y.F."/>
            <person name="Huang M.D."/>
            <person name="Li C.Y."/>
            <person name="Huang L."/>
            <person name="Wang Z.W."/>
            <person name="Zhao X."/>
            <person name="Zhong W.Y."/>
            <person name="Peng D.H."/>
            <person name="Ahmad S."/>
            <person name="Lan S."/>
            <person name="Zhang J.S."/>
            <person name="Tsai W.C."/>
            <person name="Van de Peer Y."/>
            <person name="Liu Z.J."/>
        </authorList>
    </citation>
    <scope>NUCLEOTIDE SEQUENCE</scope>
    <source>
        <strain evidence="1">CP</strain>
    </source>
</reference>
<protein>
    <submittedName>
        <fullName evidence="1">Uncharacterized protein</fullName>
    </submittedName>
</protein>
<reference evidence="1" key="2">
    <citation type="submission" date="2023-06" db="EMBL/GenBank/DDBJ databases">
        <authorList>
            <person name="Ma L."/>
            <person name="Liu K.-W."/>
            <person name="Li Z."/>
            <person name="Hsiao Y.-Y."/>
            <person name="Qi Y."/>
            <person name="Fu T."/>
            <person name="Tang G."/>
            <person name="Zhang D."/>
            <person name="Sun W.-H."/>
            <person name="Liu D.-K."/>
            <person name="Li Y."/>
            <person name="Chen G.-Z."/>
            <person name="Liu X.-D."/>
            <person name="Liao X.-Y."/>
            <person name="Jiang Y.-T."/>
            <person name="Yu X."/>
            <person name="Hao Y."/>
            <person name="Huang J."/>
            <person name="Zhao X.-W."/>
            <person name="Ke S."/>
            <person name="Chen Y.-Y."/>
            <person name="Wu W.-L."/>
            <person name="Hsu J.-L."/>
            <person name="Lin Y.-F."/>
            <person name="Huang M.-D."/>
            <person name="Li C.-Y."/>
            <person name="Huang L."/>
            <person name="Wang Z.-W."/>
            <person name="Zhao X."/>
            <person name="Zhong W.-Y."/>
            <person name="Peng D.-H."/>
            <person name="Ahmad S."/>
            <person name="Lan S."/>
            <person name="Zhang J.-S."/>
            <person name="Tsai W.-C."/>
            <person name="Van De Peer Y."/>
            <person name="Liu Z.-J."/>
        </authorList>
    </citation>
    <scope>NUCLEOTIDE SEQUENCE</scope>
    <source>
        <strain evidence="1">CP</strain>
        <tissue evidence="1">Leaves</tissue>
    </source>
</reference>
<evidence type="ECO:0000313" key="1">
    <source>
        <dbReference type="EMBL" id="KAK1325499.1"/>
    </source>
</evidence>
<gene>
    <name evidence="1" type="ORF">QJS10_CPA01g02282</name>
</gene>
<name>A0AAV9FJW0_ACOCL</name>
<sequence length="69" mass="7852">MLVPCGHMFCMNSVEKLSTGNDGGQFKNEELLDGKLRLWKETTHPLQGIRVVNLHRKNALFVLFEGYCS</sequence>
<evidence type="ECO:0000313" key="2">
    <source>
        <dbReference type="Proteomes" id="UP001180020"/>
    </source>
</evidence>
<dbReference type="Proteomes" id="UP001180020">
    <property type="component" value="Unassembled WGS sequence"/>
</dbReference>